<feature type="transmembrane region" description="Helical" evidence="1">
    <location>
        <begin position="44"/>
        <end position="69"/>
    </location>
</feature>
<name>A0A6J6NIC7_9ZZZZ</name>
<sequence>MDTFLLAVGLSALYLAVVLLIELARRKLDISSDITRRVIHIFSGIYTVLDYFLLPAAWFLSLIFISLVVMTISQRLNWFTSIHGVKRKTYGEVFLPLGTLITYAISQGKPEIFIPSMFIMTFADSFAGLTSDMLKKERKVIQGSLVFFVIAFLLLIENTHLELGQIFACALIVTLVERFSPVGSDNATVPVATALLLLAL</sequence>
<organism evidence="2">
    <name type="scientific">freshwater metagenome</name>
    <dbReference type="NCBI Taxonomy" id="449393"/>
    <lineage>
        <taxon>unclassified sequences</taxon>
        <taxon>metagenomes</taxon>
        <taxon>ecological metagenomes</taxon>
    </lineage>
</organism>
<evidence type="ECO:0000313" key="2">
    <source>
        <dbReference type="EMBL" id="CAB4686089.1"/>
    </source>
</evidence>
<evidence type="ECO:0000256" key="1">
    <source>
        <dbReference type="SAM" id="Phobius"/>
    </source>
</evidence>
<accession>A0A6J6NIC7</accession>
<dbReference type="EMBL" id="CAEZXL010000075">
    <property type="protein sequence ID" value="CAB4686089.1"/>
    <property type="molecule type" value="Genomic_DNA"/>
</dbReference>
<gene>
    <name evidence="2" type="ORF">UFOPK2373_00541</name>
</gene>
<keyword evidence="1" id="KW-0472">Membrane</keyword>
<reference evidence="2" key="1">
    <citation type="submission" date="2020-05" db="EMBL/GenBank/DDBJ databases">
        <authorList>
            <person name="Chiriac C."/>
            <person name="Salcher M."/>
            <person name="Ghai R."/>
            <person name="Kavagutti S V."/>
        </authorList>
    </citation>
    <scope>NUCLEOTIDE SEQUENCE</scope>
</reference>
<keyword evidence="1" id="KW-1133">Transmembrane helix</keyword>
<protein>
    <submittedName>
        <fullName evidence="2">Unannotated protein</fullName>
    </submittedName>
</protein>
<proteinExistence type="predicted"/>
<feature type="transmembrane region" description="Helical" evidence="1">
    <location>
        <begin position="140"/>
        <end position="156"/>
    </location>
</feature>
<dbReference type="AlphaFoldDB" id="A0A6J6NIC7"/>
<keyword evidence="1" id="KW-0812">Transmembrane</keyword>